<dbReference type="EMBL" id="JBHSWU010000034">
    <property type="protein sequence ID" value="MFC6723672.1"/>
    <property type="molecule type" value="Genomic_DNA"/>
</dbReference>
<keyword evidence="1" id="KW-0472">Membrane</keyword>
<gene>
    <name evidence="2" type="ORF">ACFQE1_04585</name>
</gene>
<evidence type="ECO:0000313" key="3">
    <source>
        <dbReference type="Proteomes" id="UP001596328"/>
    </source>
</evidence>
<keyword evidence="3" id="KW-1185">Reference proteome</keyword>
<evidence type="ECO:0000313" key="2">
    <source>
        <dbReference type="EMBL" id="MFC6723672.1"/>
    </source>
</evidence>
<accession>A0ABD5RXC3</accession>
<keyword evidence="1" id="KW-0812">Transmembrane</keyword>
<feature type="transmembrane region" description="Helical" evidence="1">
    <location>
        <begin position="12"/>
        <end position="30"/>
    </location>
</feature>
<reference evidence="2 3" key="1">
    <citation type="journal article" date="2019" name="Int. J. Syst. Evol. Microbiol.">
        <title>The Global Catalogue of Microorganisms (GCM) 10K type strain sequencing project: providing services to taxonomists for standard genome sequencing and annotation.</title>
        <authorList>
            <consortium name="The Broad Institute Genomics Platform"/>
            <consortium name="The Broad Institute Genome Sequencing Center for Infectious Disease"/>
            <person name="Wu L."/>
            <person name="Ma J."/>
        </authorList>
    </citation>
    <scope>NUCLEOTIDE SEQUENCE [LARGE SCALE GENOMIC DNA]</scope>
    <source>
        <strain evidence="2 3">NBRC 111368</strain>
    </source>
</reference>
<feature type="transmembrane region" description="Helical" evidence="1">
    <location>
        <begin position="50"/>
        <end position="68"/>
    </location>
</feature>
<name>A0ABD5RXC3_9EURY</name>
<comment type="caution">
    <text evidence="2">The sequence shown here is derived from an EMBL/GenBank/DDBJ whole genome shotgun (WGS) entry which is preliminary data.</text>
</comment>
<evidence type="ECO:0000256" key="1">
    <source>
        <dbReference type="SAM" id="Phobius"/>
    </source>
</evidence>
<dbReference type="AlphaFoldDB" id="A0ABD5RXC3"/>
<sequence length="83" mass="9399">MLRGSIWYPNSLRSIVFLTVVTLMIVLHQSQFLGLTDSTTLVFGWLPMQLAYDVAFNLVGVVVLYGMYRAAPEPPETHEPTRE</sequence>
<proteinExistence type="predicted"/>
<organism evidence="2 3">
    <name type="scientific">Halobium palmae</name>
    <dbReference type="NCBI Taxonomy" id="1776492"/>
    <lineage>
        <taxon>Archaea</taxon>
        <taxon>Methanobacteriati</taxon>
        <taxon>Methanobacteriota</taxon>
        <taxon>Stenosarchaea group</taxon>
        <taxon>Halobacteria</taxon>
        <taxon>Halobacteriales</taxon>
        <taxon>Haloferacaceae</taxon>
        <taxon>Halobium</taxon>
    </lineage>
</organism>
<protein>
    <submittedName>
        <fullName evidence="2">Uncharacterized protein</fullName>
    </submittedName>
</protein>
<keyword evidence="1" id="KW-1133">Transmembrane helix</keyword>
<dbReference type="Proteomes" id="UP001596328">
    <property type="component" value="Unassembled WGS sequence"/>
</dbReference>